<dbReference type="SUPFAM" id="SSF56281">
    <property type="entry name" value="Metallo-hydrolase/oxidoreductase"/>
    <property type="match status" value="1"/>
</dbReference>
<sequence length="292" mass="31025">MNPFIRTTLIGASLFLASLAHAQEASWSQPQQPFRIYGNSWYVGTRGLSAILVTSPQGHVLIDGTLEDNAAQIEANIRTLGFRLRDVRLILNSHAHSDHAGAIARLARDSGATVAASATGARELGLGGDDPDDPQYGMAPRYPAVAPVEVVADGAAVRVGPIAMVAHYTPGHTPGSTSWTWRSCEAGRCLALAYVDSLTALGRDGFRYGDEPARVAAFRHSFATVAGLPCDILITPHPEASGFMQKVAARDRGHSSAALVDPGACRAYAAAAEPRFEERLAKERQEARTTGK</sequence>
<comment type="caution">
    <text evidence="7">The sequence shown here is derived from an EMBL/GenBank/DDBJ whole genome shotgun (WGS) entry which is preliminary data.</text>
</comment>
<dbReference type="SMART" id="SM00849">
    <property type="entry name" value="Lactamase_B"/>
    <property type="match status" value="1"/>
</dbReference>
<evidence type="ECO:0000256" key="1">
    <source>
        <dbReference type="ARBA" id="ARBA00007749"/>
    </source>
</evidence>
<feature type="domain" description="Metallo-beta-lactamase" evidence="6">
    <location>
        <begin position="47"/>
        <end position="237"/>
    </location>
</feature>
<evidence type="ECO:0000313" key="8">
    <source>
        <dbReference type="Proteomes" id="UP000252387"/>
    </source>
</evidence>
<gene>
    <name evidence="7" type="primary">bla</name>
    <name evidence="7" type="ORF">DEO45_02760</name>
</gene>
<comment type="similarity">
    <text evidence="1">Belongs to the metallo-beta-lactamase superfamily.</text>
</comment>
<dbReference type="RefSeq" id="WP_114340796.1">
    <property type="nucleotide sequence ID" value="NZ_QFWQ01000003.1"/>
</dbReference>
<name>A0A368KIB9_9GAMM</name>
<evidence type="ECO:0000313" key="7">
    <source>
        <dbReference type="EMBL" id="RCS30715.1"/>
    </source>
</evidence>
<dbReference type="InterPro" id="IPR051013">
    <property type="entry name" value="MBL_superfamily_lactonases"/>
</dbReference>
<dbReference type="Gene3D" id="3.60.15.10">
    <property type="entry name" value="Ribonuclease Z/Hydroxyacylglutathione hydrolase-like"/>
    <property type="match status" value="1"/>
</dbReference>
<keyword evidence="3" id="KW-0378">Hydrolase</keyword>
<dbReference type="InterPro" id="IPR036866">
    <property type="entry name" value="RibonucZ/Hydroxyglut_hydro"/>
</dbReference>
<evidence type="ECO:0000256" key="5">
    <source>
        <dbReference type="SAM" id="SignalP"/>
    </source>
</evidence>
<dbReference type="NCBIfam" id="NF033105">
    <property type="entry name" value="bla_subclass_B3"/>
    <property type="match status" value="1"/>
</dbReference>
<evidence type="ECO:0000256" key="4">
    <source>
        <dbReference type="ARBA" id="ARBA00022833"/>
    </source>
</evidence>
<evidence type="ECO:0000259" key="6">
    <source>
        <dbReference type="SMART" id="SM00849"/>
    </source>
</evidence>
<keyword evidence="8" id="KW-1185">Reference proteome</keyword>
<feature type="signal peptide" evidence="5">
    <location>
        <begin position="1"/>
        <end position="22"/>
    </location>
</feature>
<dbReference type="AlphaFoldDB" id="A0A368KIB9"/>
<keyword evidence="2" id="KW-0479">Metal-binding</keyword>
<dbReference type="InterPro" id="IPR001279">
    <property type="entry name" value="Metallo-B-lactamas"/>
</dbReference>
<dbReference type="OrthoDB" id="9773738at2"/>
<proteinExistence type="inferred from homology"/>
<keyword evidence="5" id="KW-0732">Signal</keyword>
<dbReference type="GO" id="GO:0016787">
    <property type="term" value="F:hydrolase activity"/>
    <property type="evidence" value="ECO:0007669"/>
    <property type="project" value="UniProtKB-KW"/>
</dbReference>
<dbReference type="EMBL" id="QFWQ01000003">
    <property type="protein sequence ID" value="RCS30715.1"/>
    <property type="molecule type" value="Genomic_DNA"/>
</dbReference>
<feature type="chain" id="PRO_5016653176" evidence="5">
    <location>
        <begin position="23"/>
        <end position="292"/>
    </location>
</feature>
<evidence type="ECO:0000256" key="2">
    <source>
        <dbReference type="ARBA" id="ARBA00022723"/>
    </source>
</evidence>
<dbReference type="Pfam" id="PF00753">
    <property type="entry name" value="Lactamase_B"/>
    <property type="match status" value="1"/>
</dbReference>
<keyword evidence="4" id="KW-0862">Zinc</keyword>
<dbReference type="NCBIfam" id="NF012229">
    <property type="entry name" value="bla_class_B_core"/>
    <property type="match status" value="1"/>
</dbReference>
<dbReference type="Proteomes" id="UP000252387">
    <property type="component" value="Unassembled WGS sequence"/>
</dbReference>
<dbReference type="PANTHER" id="PTHR42978:SF3">
    <property type="entry name" value="BLR3078 PROTEIN"/>
    <property type="match status" value="1"/>
</dbReference>
<evidence type="ECO:0000256" key="3">
    <source>
        <dbReference type="ARBA" id="ARBA00022801"/>
    </source>
</evidence>
<reference evidence="7 8" key="1">
    <citation type="submission" date="2018-05" db="EMBL/GenBank/DDBJ databases">
        <title>Draft genome sequence of Rhodanobacter denitrificans Yn1 isolated from gold copper mine.</title>
        <authorList>
            <person name="Yang N."/>
            <person name="Mazhar H.S."/>
            <person name="Rensing C."/>
        </authorList>
    </citation>
    <scope>NUCLEOTIDE SEQUENCE [LARGE SCALE GENOMIC DNA]</scope>
    <source>
        <strain evidence="7 8">Yn1</strain>
    </source>
</reference>
<dbReference type="PANTHER" id="PTHR42978">
    <property type="entry name" value="QUORUM-QUENCHING LACTONASE YTNP-RELATED-RELATED"/>
    <property type="match status" value="1"/>
</dbReference>
<dbReference type="GO" id="GO:0046872">
    <property type="term" value="F:metal ion binding"/>
    <property type="evidence" value="ECO:0007669"/>
    <property type="project" value="UniProtKB-KW"/>
</dbReference>
<protein>
    <submittedName>
        <fullName evidence="7">Subclass B3 metallo-beta-lactamase</fullName>
    </submittedName>
</protein>
<organism evidence="7 8">
    <name type="scientific">Rhodanobacter denitrificans</name>
    <dbReference type="NCBI Taxonomy" id="666685"/>
    <lineage>
        <taxon>Bacteria</taxon>
        <taxon>Pseudomonadati</taxon>
        <taxon>Pseudomonadota</taxon>
        <taxon>Gammaproteobacteria</taxon>
        <taxon>Lysobacterales</taxon>
        <taxon>Rhodanobacteraceae</taxon>
        <taxon>Rhodanobacter</taxon>
    </lineage>
</organism>
<dbReference type="CDD" id="cd16290">
    <property type="entry name" value="AIM-1_SMB-1-like_MBL-B3"/>
    <property type="match status" value="1"/>
</dbReference>
<accession>A0A368KIB9</accession>